<feature type="non-terminal residue" evidence="1">
    <location>
        <position position="187"/>
    </location>
</feature>
<feature type="non-terminal residue" evidence="1">
    <location>
        <position position="1"/>
    </location>
</feature>
<sequence length="187" mass="20734">MQSSDNQGCVQVLSPGCNQVSSSGCGQVFLPGNQSCCQVPSLSNKSCNQVLLLSNQSCNQVPSPDVLIDNSVLLLTNYVSFSESLFKNCVSHQEPLSNNHVSDFVKVKVPRIDRFNIDHPTVPCKVLEKTDEDQYQLECKFGIIKICYILSKLEMLETITCSELYEIPSNQVSIHEAARLQSVETML</sequence>
<evidence type="ECO:0000313" key="2">
    <source>
        <dbReference type="Proteomes" id="UP000789366"/>
    </source>
</evidence>
<proteinExistence type="predicted"/>
<dbReference type="EMBL" id="CAJVPW010007401">
    <property type="protein sequence ID" value="CAG8580369.1"/>
    <property type="molecule type" value="Genomic_DNA"/>
</dbReference>
<gene>
    <name evidence="1" type="ORF">SPELUC_LOCUS6341</name>
</gene>
<comment type="caution">
    <text evidence="1">The sequence shown here is derived from an EMBL/GenBank/DDBJ whole genome shotgun (WGS) entry which is preliminary data.</text>
</comment>
<protein>
    <submittedName>
        <fullName evidence="1">3453_t:CDS:1</fullName>
    </submittedName>
</protein>
<reference evidence="1" key="1">
    <citation type="submission" date="2021-06" db="EMBL/GenBank/DDBJ databases">
        <authorList>
            <person name="Kallberg Y."/>
            <person name="Tangrot J."/>
            <person name="Rosling A."/>
        </authorList>
    </citation>
    <scope>NUCLEOTIDE SEQUENCE</scope>
    <source>
        <strain evidence="1">28 12/20/2015</strain>
    </source>
</reference>
<evidence type="ECO:0000313" key="1">
    <source>
        <dbReference type="EMBL" id="CAG8580369.1"/>
    </source>
</evidence>
<organism evidence="1 2">
    <name type="scientific">Cetraspora pellucida</name>
    <dbReference type="NCBI Taxonomy" id="1433469"/>
    <lineage>
        <taxon>Eukaryota</taxon>
        <taxon>Fungi</taxon>
        <taxon>Fungi incertae sedis</taxon>
        <taxon>Mucoromycota</taxon>
        <taxon>Glomeromycotina</taxon>
        <taxon>Glomeromycetes</taxon>
        <taxon>Diversisporales</taxon>
        <taxon>Gigasporaceae</taxon>
        <taxon>Cetraspora</taxon>
    </lineage>
</organism>
<accession>A0ACA9MFS2</accession>
<dbReference type="Proteomes" id="UP000789366">
    <property type="component" value="Unassembled WGS sequence"/>
</dbReference>
<name>A0ACA9MFS2_9GLOM</name>
<keyword evidence="2" id="KW-1185">Reference proteome</keyword>